<protein>
    <submittedName>
        <fullName evidence="1">Uncharacterized protein</fullName>
    </submittedName>
</protein>
<dbReference type="HOGENOM" id="CLU_814773_0_0_1"/>
<keyword evidence="2" id="KW-1185">Reference proteome</keyword>
<dbReference type="eggNOG" id="ENOG502R5KA">
    <property type="taxonomic scope" value="Eukaryota"/>
</dbReference>
<evidence type="ECO:0000313" key="1">
    <source>
        <dbReference type="EnsemblPlants" id="OMERI04G04230.1"/>
    </source>
</evidence>
<accession>A0A0E0DBF7</accession>
<sequence length="341" mass="38282">MVEILHVTWLNYESALGYPRQPSIRLLRAPSAVAFVFSACLLACSPACADFREAAVGAAVVLLLPPPIDLFLFTMEDAKIFQGYYLFQTIMFREGYYLSWAFGKESEAHDHAQGEHSIINDDQGNGIETDNSSTTFLSANDQSVINSYKDHKEMLLQILHDAQRYSAFRKGLAMIDICQLKNDPEEVLKWLKSSTGWSVLHNSELRIGLKDENVVLDKINAELCSELEKNIGTFDWALMSQYYYKARLSNFARQCAIQARASGVILIKQALPIRETWKEQKQSTNPKVSKLSLEDCLGSLRRPLRRINEQFGRGAARGKPWQLAAFASIATAATVGMSSTR</sequence>
<dbReference type="Proteomes" id="UP000008021">
    <property type="component" value="Chromosome 4"/>
</dbReference>
<reference evidence="1" key="1">
    <citation type="submission" date="2015-04" db="UniProtKB">
        <authorList>
            <consortium name="EnsemblPlants"/>
        </authorList>
    </citation>
    <scope>IDENTIFICATION</scope>
</reference>
<dbReference type="AlphaFoldDB" id="A0A0E0DBF7"/>
<evidence type="ECO:0000313" key="2">
    <source>
        <dbReference type="Proteomes" id="UP000008021"/>
    </source>
</evidence>
<dbReference type="EnsemblPlants" id="OMERI04G04230.1">
    <property type="protein sequence ID" value="OMERI04G04230.1"/>
    <property type="gene ID" value="OMERI04G04230"/>
</dbReference>
<name>A0A0E0DBF7_9ORYZ</name>
<reference evidence="1" key="2">
    <citation type="submission" date="2018-05" db="EMBL/GenBank/DDBJ databases">
        <title>OmerRS3 (Oryza meridionalis Reference Sequence Version 3).</title>
        <authorList>
            <person name="Zhang J."/>
            <person name="Kudrna D."/>
            <person name="Lee S."/>
            <person name="Talag J."/>
            <person name="Welchert J."/>
            <person name="Wing R.A."/>
        </authorList>
    </citation>
    <scope>NUCLEOTIDE SEQUENCE [LARGE SCALE GENOMIC DNA]</scope>
    <source>
        <strain evidence="1">cv. OR44</strain>
    </source>
</reference>
<dbReference type="Gramene" id="OMERI04G04230.1">
    <property type="protein sequence ID" value="OMERI04G04230.1"/>
    <property type="gene ID" value="OMERI04G04230"/>
</dbReference>
<organism evidence="1">
    <name type="scientific">Oryza meridionalis</name>
    <dbReference type="NCBI Taxonomy" id="40149"/>
    <lineage>
        <taxon>Eukaryota</taxon>
        <taxon>Viridiplantae</taxon>
        <taxon>Streptophyta</taxon>
        <taxon>Embryophyta</taxon>
        <taxon>Tracheophyta</taxon>
        <taxon>Spermatophyta</taxon>
        <taxon>Magnoliopsida</taxon>
        <taxon>Liliopsida</taxon>
        <taxon>Poales</taxon>
        <taxon>Poaceae</taxon>
        <taxon>BOP clade</taxon>
        <taxon>Oryzoideae</taxon>
        <taxon>Oryzeae</taxon>
        <taxon>Oryzinae</taxon>
        <taxon>Oryza</taxon>
    </lineage>
</organism>
<proteinExistence type="predicted"/>